<dbReference type="Proteomes" id="UP001595952">
    <property type="component" value="Unassembled WGS sequence"/>
</dbReference>
<proteinExistence type="predicted"/>
<reference evidence="2" key="1">
    <citation type="journal article" date="2019" name="Int. J. Syst. Evol. Microbiol.">
        <title>The Global Catalogue of Microorganisms (GCM) 10K type strain sequencing project: providing services to taxonomists for standard genome sequencing and annotation.</title>
        <authorList>
            <consortium name="The Broad Institute Genomics Platform"/>
            <consortium name="The Broad Institute Genome Sequencing Center for Infectious Disease"/>
            <person name="Wu L."/>
            <person name="Ma J."/>
        </authorList>
    </citation>
    <scope>NUCLEOTIDE SEQUENCE [LARGE SCALE GENOMIC DNA]</scope>
    <source>
        <strain evidence="2">CCUG 55995</strain>
    </source>
</reference>
<evidence type="ECO:0000313" key="1">
    <source>
        <dbReference type="EMBL" id="MFC4640008.1"/>
    </source>
</evidence>
<dbReference type="RefSeq" id="WP_380062998.1">
    <property type="nucleotide sequence ID" value="NZ_JBHSEI010000012.1"/>
</dbReference>
<organism evidence="1 2">
    <name type="scientific">Deinococcus hohokamensis</name>
    <dbReference type="NCBI Taxonomy" id="309883"/>
    <lineage>
        <taxon>Bacteria</taxon>
        <taxon>Thermotogati</taxon>
        <taxon>Deinococcota</taxon>
        <taxon>Deinococci</taxon>
        <taxon>Deinococcales</taxon>
        <taxon>Deinococcaceae</taxon>
        <taxon>Deinococcus</taxon>
    </lineage>
</organism>
<keyword evidence="2" id="KW-1185">Reference proteome</keyword>
<accession>A0ABV9IDH5</accession>
<name>A0ABV9IDH5_9DEIO</name>
<comment type="caution">
    <text evidence="1">The sequence shown here is derived from an EMBL/GenBank/DDBJ whole genome shotgun (WGS) entry which is preliminary data.</text>
</comment>
<sequence length="134" mass="14923">MHRPLKSFELIMTFRVEIEENEKTPETDGAEVAQAKAGRALQDSLLQQLDLLSRLLPAMLADRIKGRASELFAPLLNSEGEDVTANDQALIEDVPAPQYGELPEFVDSGFFLCLTWPFQDSIVVSAVDHPLREV</sequence>
<protein>
    <submittedName>
        <fullName evidence="1">Uncharacterized protein</fullName>
    </submittedName>
</protein>
<gene>
    <name evidence="1" type="ORF">ACFO0D_16900</name>
</gene>
<dbReference type="EMBL" id="JBHSEI010000012">
    <property type="protein sequence ID" value="MFC4640008.1"/>
    <property type="molecule type" value="Genomic_DNA"/>
</dbReference>
<evidence type="ECO:0000313" key="2">
    <source>
        <dbReference type="Proteomes" id="UP001595952"/>
    </source>
</evidence>